<gene>
    <name evidence="1" type="ORF">JFY71_05480</name>
</gene>
<accession>A0AC61N285</accession>
<protein>
    <submittedName>
        <fullName evidence="1">GNAT family N-acetyltransferase</fullName>
    </submittedName>
</protein>
<evidence type="ECO:0000313" key="2">
    <source>
        <dbReference type="Proteomes" id="UP000595814"/>
    </source>
</evidence>
<keyword evidence="2" id="KW-1185">Reference proteome</keyword>
<reference evidence="1 2" key="1">
    <citation type="journal article" date="2022" name="Int. J. Syst. Evol. Microbiol.">
        <title>Miniphocaeibacter halophilus sp. nov., an ammonium-tolerant acetate-producing bacterium isolated from a biogas system.</title>
        <authorList>
            <person name="Schnurer A."/>
            <person name="Singh A."/>
            <person name="Bi S."/>
            <person name="Qiao W."/>
            <person name="Westerholm M."/>
        </authorList>
    </citation>
    <scope>NUCLEOTIDE SEQUENCE [LARGE SCALE GENOMIC DNA]</scope>
    <source>
        <strain evidence="1 2">AMB_01</strain>
    </source>
</reference>
<name>A0AC61N285_9FIRM</name>
<sequence length="152" mass="17971">MIKKIEDINTKIKISSYILNDLPTWFGLPESTKEYIEKSSEMDFWAYYINNSPVGFIALKKTSTSTAEIYVMGILKKYHKQGIGKKLFEEFFRFAKNKNYDFIQVKTVAKGFYKEYDTTNLFYKSLGFKELEIFPTLWDKWNPCQVLIMSTK</sequence>
<evidence type="ECO:0000313" key="1">
    <source>
        <dbReference type="EMBL" id="QQK08989.1"/>
    </source>
</evidence>
<proteinExistence type="predicted"/>
<organism evidence="1 2">
    <name type="scientific">Miniphocaeibacter halophilus</name>
    <dbReference type="NCBI Taxonomy" id="2931922"/>
    <lineage>
        <taxon>Bacteria</taxon>
        <taxon>Bacillati</taxon>
        <taxon>Bacillota</taxon>
        <taxon>Tissierellia</taxon>
        <taxon>Tissierellales</taxon>
        <taxon>Peptoniphilaceae</taxon>
        <taxon>Miniphocaeibacter</taxon>
    </lineage>
</organism>
<dbReference type="EMBL" id="CP066744">
    <property type="protein sequence ID" value="QQK08989.1"/>
    <property type="molecule type" value="Genomic_DNA"/>
</dbReference>
<dbReference type="Proteomes" id="UP000595814">
    <property type="component" value="Chromosome"/>
</dbReference>